<feature type="transmembrane region" description="Helical" evidence="1">
    <location>
        <begin position="92"/>
        <end position="113"/>
    </location>
</feature>
<dbReference type="AlphaFoldDB" id="A0A158I2L7"/>
<sequence length="156" mass="15979">MKIASLLARAFASGAGAAITSAAVASREAVNNGASAVAPMNAVSHCIWPAEAFLDERASMRLTGTGALIHLGASMFWGALFETLLGRRASPAGIVGAAAVTAATAYVVDYHVVPERVTPGFEAHVSSRSFLPIYAALGAGFALVALSRSRPQQPAR</sequence>
<protein>
    <recommendedName>
        <fullName evidence="5">DUF1440 domain-containing protein</fullName>
    </recommendedName>
</protein>
<evidence type="ECO:0000313" key="4">
    <source>
        <dbReference type="Proteomes" id="UP000054893"/>
    </source>
</evidence>
<dbReference type="Proteomes" id="UP000054893">
    <property type="component" value="Unassembled WGS sequence"/>
</dbReference>
<organism evidence="3 4">
    <name type="scientific">Caballeronia sordidicola</name>
    <name type="common">Burkholderia sordidicola</name>
    <dbReference type="NCBI Taxonomy" id="196367"/>
    <lineage>
        <taxon>Bacteria</taxon>
        <taxon>Pseudomonadati</taxon>
        <taxon>Pseudomonadota</taxon>
        <taxon>Betaproteobacteria</taxon>
        <taxon>Burkholderiales</taxon>
        <taxon>Burkholderiaceae</taxon>
        <taxon>Caballeronia</taxon>
    </lineage>
</organism>
<feature type="signal peptide" evidence="2">
    <location>
        <begin position="1"/>
        <end position="17"/>
    </location>
</feature>
<evidence type="ECO:0008006" key="5">
    <source>
        <dbReference type="Google" id="ProtNLM"/>
    </source>
</evidence>
<feature type="chain" id="PRO_5007810704" description="DUF1440 domain-containing protein" evidence="2">
    <location>
        <begin position="18"/>
        <end position="156"/>
    </location>
</feature>
<reference evidence="3 4" key="1">
    <citation type="submission" date="2016-01" db="EMBL/GenBank/DDBJ databases">
        <authorList>
            <person name="Oliw E.H."/>
        </authorList>
    </citation>
    <scope>NUCLEOTIDE SEQUENCE [LARGE SCALE GENOMIC DNA]</scope>
    <source>
        <strain evidence="3">LMG 22029</strain>
    </source>
</reference>
<dbReference type="OrthoDB" id="288267at2"/>
<keyword evidence="1" id="KW-0472">Membrane</keyword>
<keyword evidence="2" id="KW-0732">Signal</keyword>
<proteinExistence type="predicted"/>
<accession>A0A158I2L7</accession>
<feature type="transmembrane region" description="Helical" evidence="1">
    <location>
        <begin position="125"/>
        <end position="146"/>
    </location>
</feature>
<name>A0A158I2L7_CABSO</name>
<keyword evidence="1" id="KW-1133">Transmembrane helix</keyword>
<evidence type="ECO:0000256" key="2">
    <source>
        <dbReference type="SAM" id="SignalP"/>
    </source>
</evidence>
<gene>
    <name evidence="3" type="ORF">AWB64_05313</name>
</gene>
<evidence type="ECO:0000256" key="1">
    <source>
        <dbReference type="SAM" id="Phobius"/>
    </source>
</evidence>
<dbReference type="RefSeq" id="WP_060858307.1">
    <property type="nucleotide sequence ID" value="NZ_FCOC02000023.1"/>
</dbReference>
<feature type="transmembrane region" description="Helical" evidence="1">
    <location>
        <begin position="67"/>
        <end position="85"/>
    </location>
</feature>
<keyword evidence="1" id="KW-0812">Transmembrane</keyword>
<evidence type="ECO:0000313" key="3">
    <source>
        <dbReference type="EMBL" id="SAL50280.1"/>
    </source>
</evidence>
<dbReference type="EMBL" id="FCOC02000023">
    <property type="protein sequence ID" value="SAL50280.1"/>
    <property type="molecule type" value="Genomic_DNA"/>
</dbReference>